<dbReference type="Gene3D" id="3.40.190.290">
    <property type="match status" value="1"/>
</dbReference>
<keyword evidence="3" id="KW-1185">Reference proteome</keyword>
<evidence type="ECO:0000313" key="3">
    <source>
        <dbReference type="Proteomes" id="UP000198925"/>
    </source>
</evidence>
<dbReference type="SUPFAM" id="SSF53850">
    <property type="entry name" value="Periplasmic binding protein-like II"/>
    <property type="match status" value="1"/>
</dbReference>
<reference evidence="2 3" key="1">
    <citation type="submission" date="2016-10" db="EMBL/GenBank/DDBJ databases">
        <authorList>
            <person name="de Groot N.N."/>
        </authorList>
    </citation>
    <scope>NUCLEOTIDE SEQUENCE [LARGE SCALE GENOMIC DNA]</scope>
    <source>
        <strain evidence="2 3">CPCC 100156</strain>
    </source>
</reference>
<proteinExistence type="predicted"/>
<dbReference type="Pfam" id="PF03466">
    <property type="entry name" value="LysR_substrate"/>
    <property type="match status" value="1"/>
</dbReference>
<dbReference type="EMBL" id="FMZX01000022">
    <property type="protein sequence ID" value="SDE20804.1"/>
    <property type="molecule type" value="Genomic_DNA"/>
</dbReference>
<evidence type="ECO:0000259" key="1">
    <source>
        <dbReference type="Pfam" id="PF03466"/>
    </source>
</evidence>
<sequence>MLAGRPDSWVRRALRDALGQEALGIEVAAEADTVAIAKRLVLAGLGPMVDVAAMVRAEILEGRLRAVPLGALAITRLLVMPRGREPSPTAVAAAGLLRDCAREMLASGLWLGARAPTTSAVPDARRR</sequence>
<feature type="domain" description="LysR substrate-binding" evidence="1">
    <location>
        <begin position="5"/>
        <end position="99"/>
    </location>
</feature>
<gene>
    <name evidence="2" type="ORF">SAMN04487779_102256</name>
</gene>
<dbReference type="InterPro" id="IPR005119">
    <property type="entry name" value="LysR_subst-bd"/>
</dbReference>
<dbReference type="Proteomes" id="UP000198925">
    <property type="component" value="Unassembled WGS sequence"/>
</dbReference>
<evidence type="ECO:0000313" key="2">
    <source>
        <dbReference type="EMBL" id="SDE20804.1"/>
    </source>
</evidence>
<name>A0A1G7B110_9PROT</name>
<dbReference type="AlphaFoldDB" id="A0A1G7B110"/>
<protein>
    <submittedName>
        <fullName evidence="2">LysR substrate binding domain-containing protein</fullName>
    </submittedName>
</protein>
<accession>A0A1G7B110</accession>
<organism evidence="2 3">
    <name type="scientific">Belnapia rosea</name>
    <dbReference type="NCBI Taxonomy" id="938405"/>
    <lineage>
        <taxon>Bacteria</taxon>
        <taxon>Pseudomonadati</taxon>
        <taxon>Pseudomonadota</taxon>
        <taxon>Alphaproteobacteria</taxon>
        <taxon>Acetobacterales</taxon>
        <taxon>Roseomonadaceae</taxon>
        <taxon>Belnapia</taxon>
    </lineage>
</organism>
<dbReference type="STRING" id="938405.SAMN02927895_05608"/>